<name>A0A839AQU5_9FLAO</name>
<protein>
    <recommendedName>
        <fullName evidence="2">site-specific DNA-methyltransferase (adenine-specific)</fullName>
        <ecNumber evidence="2">2.1.1.72</ecNumber>
    </recommendedName>
</protein>
<evidence type="ECO:0000313" key="9">
    <source>
        <dbReference type="Proteomes" id="UP000563906"/>
    </source>
</evidence>
<dbReference type="PIRSF" id="PIRSF000398">
    <property type="entry name" value="M_m6A_EcoRV"/>
    <property type="match status" value="1"/>
</dbReference>
<dbReference type="Proteomes" id="UP000563906">
    <property type="component" value="Unassembled WGS sequence"/>
</dbReference>
<dbReference type="PANTHER" id="PTHR30481:SF3">
    <property type="entry name" value="DNA ADENINE METHYLASE"/>
    <property type="match status" value="1"/>
</dbReference>
<dbReference type="InterPro" id="IPR029063">
    <property type="entry name" value="SAM-dependent_MTases_sf"/>
</dbReference>
<dbReference type="GO" id="GO:0006298">
    <property type="term" value="P:mismatch repair"/>
    <property type="evidence" value="ECO:0007669"/>
    <property type="project" value="TreeGrafter"/>
</dbReference>
<evidence type="ECO:0000256" key="2">
    <source>
        <dbReference type="ARBA" id="ARBA00011900"/>
    </source>
</evidence>
<dbReference type="InterPro" id="IPR012327">
    <property type="entry name" value="MeTrfase_D12"/>
</dbReference>
<dbReference type="GO" id="GO:1904047">
    <property type="term" value="F:S-adenosyl-L-methionine binding"/>
    <property type="evidence" value="ECO:0007669"/>
    <property type="project" value="TreeGrafter"/>
</dbReference>
<dbReference type="RefSeq" id="WP_182125018.1">
    <property type="nucleotide sequence ID" value="NZ_JACGLS010000003.1"/>
</dbReference>
<sequence>MTKIVAKPFLKWAGGKTQLIEQIENQLPENIIENNFTFIEPFVGSGAILFWMLEQFPNMERAIINDINTDLTNCYNSIKEDVENLINILSEWQSEYYILAQNDAEKKEYYYDKRALFNSRISNQTTQSALFIFLNRTCFNGLFRVNRKNEFNVPIGSYKKPLICNKENLRAVSIVLQRVEILNGDYSETLNFATENTFFYFDPPYKPLSETSSFNSYAKDEFNDTEQIRLKDFCTELDNLNHQWILSNSDVKGKNPNDNFFDDLYSDFNIYRVNARRSINANPNKRGKLTELLITNQVLQEANLQ</sequence>
<dbReference type="Pfam" id="PF02086">
    <property type="entry name" value="MethyltransfD12"/>
    <property type="match status" value="1"/>
</dbReference>
<comment type="caution">
    <text evidence="8">The sequence shown here is derived from an EMBL/GenBank/DDBJ whole genome shotgun (WGS) entry which is preliminary data.</text>
</comment>
<evidence type="ECO:0000256" key="6">
    <source>
        <dbReference type="ARBA" id="ARBA00047942"/>
    </source>
</evidence>
<accession>A0A839AQU5</accession>
<proteinExistence type="inferred from homology"/>
<evidence type="ECO:0000313" key="8">
    <source>
        <dbReference type="EMBL" id="MBA6156514.1"/>
    </source>
</evidence>
<dbReference type="Gene3D" id="3.40.50.150">
    <property type="entry name" value="Vaccinia Virus protein VP39"/>
    <property type="match status" value="1"/>
</dbReference>
<dbReference type="Gene3D" id="1.10.1020.10">
    <property type="entry name" value="Adenine-specific Methyltransferase, Domain 2"/>
    <property type="match status" value="1"/>
</dbReference>
<feature type="binding site" evidence="7">
    <location>
        <position position="16"/>
    </location>
    <ligand>
        <name>S-adenosyl-L-methionine</name>
        <dbReference type="ChEBI" id="CHEBI:59789"/>
    </ligand>
</feature>
<evidence type="ECO:0000256" key="5">
    <source>
        <dbReference type="ARBA" id="ARBA00022691"/>
    </source>
</evidence>
<feature type="binding site" evidence="7">
    <location>
        <position position="202"/>
    </location>
    <ligand>
        <name>S-adenosyl-L-methionine</name>
        <dbReference type="ChEBI" id="CHEBI:59789"/>
    </ligand>
</feature>
<organism evidence="8 9">
    <name type="scientific">Tenacibaculum pelagium</name>
    <dbReference type="NCBI Taxonomy" id="2759527"/>
    <lineage>
        <taxon>Bacteria</taxon>
        <taxon>Pseudomonadati</taxon>
        <taxon>Bacteroidota</taxon>
        <taxon>Flavobacteriia</taxon>
        <taxon>Flavobacteriales</taxon>
        <taxon>Flavobacteriaceae</taxon>
        <taxon>Tenacibaculum</taxon>
    </lineage>
</organism>
<feature type="binding site" evidence="7">
    <location>
        <position position="66"/>
    </location>
    <ligand>
        <name>S-adenosyl-L-methionine</name>
        <dbReference type="ChEBI" id="CHEBI:59789"/>
    </ligand>
</feature>
<dbReference type="NCBIfam" id="TIGR00571">
    <property type="entry name" value="dam"/>
    <property type="match status" value="1"/>
</dbReference>
<comment type="catalytic activity">
    <reaction evidence="6">
        <text>a 2'-deoxyadenosine in DNA + S-adenosyl-L-methionine = an N(6)-methyl-2'-deoxyadenosine in DNA + S-adenosyl-L-homocysteine + H(+)</text>
        <dbReference type="Rhea" id="RHEA:15197"/>
        <dbReference type="Rhea" id="RHEA-COMP:12418"/>
        <dbReference type="Rhea" id="RHEA-COMP:12419"/>
        <dbReference type="ChEBI" id="CHEBI:15378"/>
        <dbReference type="ChEBI" id="CHEBI:57856"/>
        <dbReference type="ChEBI" id="CHEBI:59789"/>
        <dbReference type="ChEBI" id="CHEBI:90615"/>
        <dbReference type="ChEBI" id="CHEBI:90616"/>
        <dbReference type="EC" id="2.1.1.72"/>
    </reaction>
</comment>
<keyword evidence="3 8" id="KW-0489">Methyltransferase</keyword>
<dbReference type="InterPro" id="IPR012263">
    <property type="entry name" value="M_m6A_EcoRV"/>
</dbReference>
<dbReference type="SUPFAM" id="SSF53335">
    <property type="entry name" value="S-adenosyl-L-methionine-dependent methyltransferases"/>
    <property type="match status" value="1"/>
</dbReference>
<dbReference type="EMBL" id="JACGLS010000003">
    <property type="protein sequence ID" value="MBA6156514.1"/>
    <property type="molecule type" value="Genomic_DNA"/>
</dbReference>
<comment type="similarity">
    <text evidence="1">Belongs to the N(4)/N(6)-methyltransferase family.</text>
</comment>
<evidence type="ECO:0000256" key="3">
    <source>
        <dbReference type="ARBA" id="ARBA00022603"/>
    </source>
</evidence>
<dbReference type="PRINTS" id="PR00505">
    <property type="entry name" value="D12N6MTFRASE"/>
</dbReference>
<evidence type="ECO:0000256" key="7">
    <source>
        <dbReference type="PIRSR" id="PIRSR000398-1"/>
    </source>
</evidence>
<keyword evidence="9" id="KW-1185">Reference proteome</keyword>
<keyword evidence="4" id="KW-0808">Transferase</keyword>
<dbReference type="GO" id="GO:0043565">
    <property type="term" value="F:sequence-specific DNA binding"/>
    <property type="evidence" value="ECO:0007669"/>
    <property type="project" value="TreeGrafter"/>
</dbReference>
<gene>
    <name evidence="8" type="ORF">H3Z83_08320</name>
</gene>
<dbReference type="GO" id="GO:0032259">
    <property type="term" value="P:methylation"/>
    <property type="evidence" value="ECO:0007669"/>
    <property type="project" value="UniProtKB-KW"/>
</dbReference>
<dbReference type="GO" id="GO:0009007">
    <property type="term" value="F:site-specific DNA-methyltransferase (adenine-specific) activity"/>
    <property type="evidence" value="ECO:0007669"/>
    <property type="project" value="UniProtKB-EC"/>
</dbReference>
<dbReference type="AlphaFoldDB" id="A0A839AQU5"/>
<dbReference type="InterPro" id="IPR023095">
    <property type="entry name" value="Ade_MeTrfase_dom_2"/>
</dbReference>
<keyword evidence="5" id="KW-0949">S-adenosyl-L-methionine</keyword>
<dbReference type="EC" id="2.1.1.72" evidence="2"/>
<feature type="binding site" evidence="7">
    <location>
        <position position="12"/>
    </location>
    <ligand>
        <name>S-adenosyl-L-methionine</name>
        <dbReference type="ChEBI" id="CHEBI:59789"/>
    </ligand>
</feature>
<dbReference type="PANTHER" id="PTHR30481">
    <property type="entry name" value="DNA ADENINE METHYLASE"/>
    <property type="match status" value="1"/>
</dbReference>
<dbReference type="GO" id="GO:0009307">
    <property type="term" value="P:DNA restriction-modification system"/>
    <property type="evidence" value="ECO:0007669"/>
    <property type="project" value="InterPro"/>
</dbReference>
<evidence type="ECO:0000256" key="4">
    <source>
        <dbReference type="ARBA" id="ARBA00022679"/>
    </source>
</evidence>
<evidence type="ECO:0000256" key="1">
    <source>
        <dbReference type="ARBA" id="ARBA00006594"/>
    </source>
</evidence>
<reference evidence="8 9" key="1">
    <citation type="submission" date="2020-07" db="EMBL/GenBank/DDBJ databases">
        <title>Bacterium isolated from marine sediment.</title>
        <authorList>
            <person name="Shang D."/>
            <person name="Du Z.-J."/>
        </authorList>
    </citation>
    <scope>NUCLEOTIDE SEQUENCE [LARGE SCALE GENOMIC DNA]</scope>
    <source>
        <strain evidence="8 9">S7007</strain>
    </source>
</reference>